<comment type="caution">
    <text evidence="2">The sequence shown here is derived from an EMBL/GenBank/DDBJ whole genome shotgun (WGS) entry which is preliminary data.</text>
</comment>
<gene>
    <name evidence="2" type="ORF">FB550_101544</name>
</gene>
<dbReference type="Pfam" id="PF06500">
    <property type="entry name" value="FrsA-like"/>
    <property type="match status" value="1"/>
</dbReference>
<dbReference type="GO" id="GO:0016787">
    <property type="term" value="F:hydrolase activity"/>
    <property type="evidence" value="ECO:0007669"/>
    <property type="project" value="UniProtKB-KW"/>
</dbReference>
<dbReference type="Proteomes" id="UP000319671">
    <property type="component" value="Unassembled WGS sequence"/>
</dbReference>
<dbReference type="RefSeq" id="WP_144562192.1">
    <property type="nucleotide sequence ID" value="NZ_VIVN01000001.1"/>
</dbReference>
<dbReference type="InterPro" id="IPR050261">
    <property type="entry name" value="FrsA_esterase"/>
</dbReference>
<reference evidence="2 3" key="1">
    <citation type="submission" date="2019-06" db="EMBL/GenBank/DDBJ databases">
        <title>Sorghum-associated microbial communities from plants grown in Nebraska, USA.</title>
        <authorList>
            <person name="Schachtman D."/>
        </authorList>
    </citation>
    <scope>NUCLEOTIDE SEQUENCE [LARGE SCALE GENOMIC DNA]</scope>
    <source>
        <strain evidence="2 3">2482</strain>
    </source>
</reference>
<dbReference type="EMBL" id="VIVN01000001">
    <property type="protein sequence ID" value="TWE08518.1"/>
    <property type="molecule type" value="Genomic_DNA"/>
</dbReference>
<dbReference type="PANTHER" id="PTHR22946:SF12">
    <property type="entry name" value="CONIDIAL PIGMENT BIOSYNTHESIS PROTEIN AYG1 (AFU_ORTHOLOGUE AFUA_2G17550)"/>
    <property type="match status" value="1"/>
</dbReference>
<dbReference type="SUPFAM" id="SSF53474">
    <property type="entry name" value="alpha/beta-Hydrolases"/>
    <property type="match status" value="1"/>
</dbReference>
<name>A0A561DYS1_9BACI</name>
<dbReference type="PANTHER" id="PTHR22946">
    <property type="entry name" value="DIENELACTONE HYDROLASE DOMAIN-CONTAINING PROTEIN-RELATED"/>
    <property type="match status" value="1"/>
</dbReference>
<keyword evidence="3" id="KW-1185">Reference proteome</keyword>
<evidence type="ECO:0000313" key="3">
    <source>
        <dbReference type="Proteomes" id="UP000319671"/>
    </source>
</evidence>
<dbReference type="Gene3D" id="1.20.1440.110">
    <property type="entry name" value="acylaminoacyl peptidase"/>
    <property type="match status" value="1"/>
</dbReference>
<evidence type="ECO:0000256" key="1">
    <source>
        <dbReference type="ARBA" id="ARBA00022801"/>
    </source>
</evidence>
<protein>
    <submittedName>
        <fullName evidence="2">Alpha/beta hydrolase family protein DUF1100</fullName>
    </submittedName>
</protein>
<dbReference type="InterPro" id="IPR029058">
    <property type="entry name" value="AB_hydrolase_fold"/>
</dbReference>
<organism evidence="2 3">
    <name type="scientific">Neobacillus bataviensis</name>
    <dbReference type="NCBI Taxonomy" id="220685"/>
    <lineage>
        <taxon>Bacteria</taxon>
        <taxon>Bacillati</taxon>
        <taxon>Bacillota</taxon>
        <taxon>Bacilli</taxon>
        <taxon>Bacillales</taxon>
        <taxon>Bacillaceae</taxon>
        <taxon>Neobacillus</taxon>
    </lineage>
</organism>
<evidence type="ECO:0000313" key="2">
    <source>
        <dbReference type="EMBL" id="TWE08518.1"/>
    </source>
</evidence>
<keyword evidence="1 2" id="KW-0378">Hydrolase</keyword>
<dbReference type="AlphaFoldDB" id="A0A561DYS1"/>
<dbReference type="InterPro" id="IPR010520">
    <property type="entry name" value="FrsA-like"/>
</dbReference>
<sequence>MWHLFPENYMWSYQIVRMISQSYFGGGEVNEILDAASRMKLGDYESFHHEWMRLGNKSLTTANDAMDKGYKETARSGYLRSANYFRTAEFFLQPDDERKLPTYLKGVESFRKGGELLTSPPKAINIPFEHAVLPGYYFEAPGQSKGPLMVMFGGLDSTAEELYYGPAQLLNERGISLLALDGPGQGGALRIHHIHSRHDYNTAGTAAYEWAVENLDVDPGRIGVMAVSMGGYMAARCAAFEPRFKACAIWGAVYDYNDVWAKRPDNHPLAKILQHIFGVEDMPAARAKLEHYNLRGVAEKIQMPTYIVHGEDDRQNTVDNAYNVYNDLTCPRWLKIIPTSSTGSSHCQVDNITVTYEMYDWLKDQLLK</sequence>
<dbReference type="Gene3D" id="3.40.50.1820">
    <property type="entry name" value="alpha/beta hydrolase"/>
    <property type="match status" value="1"/>
</dbReference>
<accession>A0A561DYS1</accession>
<proteinExistence type="predicted"/>